<dbReference type="OrthoDB" id="1757012at2"/>
<protein>
    <submittedName>
        <fullName evidence="1">Uncharacterized protein</fullName>
    </submittedName>
</protein>
<evidence type="ECO:0000313" key="1">
    <source>
        <dbReference type="EMBL" id="APM40535.1"/>
    </source>
</evidence>
<evidence type="ECO:0000313" key="2">
    <source>
        <dbReference type="Proteomes" id="UP000184604"/>
    </source>
</evidence>
<dbReference type="EMBL" id="CP018335">
    <property type="protein sequence ID" value="APM40535.1"/>
    <property type="molecule type" value="Genomic_DNA"/>
</dbReference>
<gene>
    <name evidence="1" type="ORF">BS101_18290</name>
</gene>
<reference evidence="1 2" key="1">
    <citation type="submission" date="2016-12" db="EMBL/GenBank/DDBJ databases">
        <title>Complete genome sequence of Clostridium kluyveri JZZ isolated from the pit mud of a Chinese flavor liquor-making factory.</title>
        <authorList>
            <person name="Wang Y."/>
        </authorList>
    </citation>
    <scope>NUCLEOTIDE SEQUENCE [LARGE SCALE GENOMIC DNA]</scope>
    <source>
        <strain evidence="1 2">JZZ</strain>
    </source>
</reference>
<dbReference type="AlphaFoldDB" id="A0A1L5FC02"/>
<organism evidence="1 2">
    <name type="scientific">Clostridium kluyveri</name>
    <dbReference type="NCBI Taxonomy" id="1534"/>
    <lineage>
        <taxon>Bacteria</taxon>
        <taxon>Bacillati</taxon>
        <taxon>Bacillota</taxon>
        <taxon>Clostridia</taxon>
        <taxon>Eubacteriales</taxon>
        <taxon>Clostridiaceae</taxon>
        <taxon>Clostridium</taxon>
    </lineage>
</organism>
<dbReference type="Proteomes" id="UP000184604">
    <property type="component" value="Chromosome"/>
</dbReference>
<proteinExistence type="predicted"/>
<name>A0A1L5FC02_CLOKL</name>
<sequence length="120" mass="13458">MNLGRRIVYDNQTGKVILDTGEQTDATEERPVWNGITYIDLEYGAYKDEFSRVIKYHVDVATKAVVFDELTPIPITADEQATMLAKTLFNFNIAFTNDNKNADLVRAILDALKSLNLGGE</sequence>
<dbReference type="RefSeq" id="WP_073540122.1">
    <property type="nucleotide sequence ID" value="NZ_CP018335.1"/>
</dbReference>
<accession>A0A1L5FC02</accession>